<feature type="compositionally biased region" description="Basic and acidic residues" evidence="2">
    <location>
        <begin position="1142"/>
        <end position="1158"/>
    </location>
</feature>
<feature type="compositionally biased region" description="Basic and acidic residues" evidence="2">
    <location>
        <begin position="1098"/>
        <end position="1132"/>
    </location>
</feature>
<gene>
    <name evidence="3" type="ORF">LTR82_006205</name>
</gene>
<keyword evidence="1" id="KW-0175">Coiled coil</keyword>
<feature type="compositionally biased region" description="Basic and acidic residues" evidence="2">
    <location>
        <begin position="658"/>
        <end position="667"/>
    </location>
</feature>
<dbReference type="AlphaFoldDB" id="A0AAN6FS35"/>
<feature type="compositionally biased region" description="Basic and acidic residues" evidence="2">
    <location>
        <begin position="838"/>
        <end position="873"/>
    </location>
</feature>
<protein>
    <submittedName>
        <fullName evidence="3">Uncharacterized protein</fullName>
    </submittedName>
</protein>
<feature type="compositionally biased region" description="Basic and acidic residues" evidence="2">
    <location>
        <begin position="736"/>
        <end position="750"/>
    </location>
</feature>
<accession>A0AAN6FS35</accession>
<feature type="compositionally biased region" description="Basic and acidic residues" evidence="2">
    <location>
        <begin position="1006"/>
        <end position="1020"/>
    </location>
</feature>
<dbReference type="Proteomes" id="UP001168146">
    <property type="component" value="Unassembled WGS sequence"/>
</dbReference>
<feature type="region of interest" description="Disordered" evidence="2">
    <location>
        <begin position="1"/>
        <end position="51"/>
    </location>
</feature>
<sequence>MATIAPPKAQANYLNIPPPPRPEWYLPRSTPRRNDDDSSTSSLPADDAQSVVQTKIKVRRRSKHNIIETYLHTPTTPDNDTALVKLPPDPGDGTDERMRVRYTVERTTTKPVVTFASPSPDTNDVPPLAVYHICRICLRPRSIRYHCEHPIPINGVPPPPGICRRCRVSTVDEVSKVAVIVQECETNKIKLGLAAFVPEEDYVSNKEMKARRATELLRSVERQLAEDKSTSESTEREREIVYRHVRVRDTTSDPPPLIKTSVKSTAQDAIDAVSVRSQVGRSTVAVAATSRAVGRWSEKTQSVGAPASRARASDAGFRQVGEGVISTAIPHDGGTTRQGTKTTAYAESVCTQPPSAHAPSTAIARASATIVQPARAERSESEIRKIAREEIVRYRQAERKMEAHPDPYGHGRMIPVERRIEKQADVVESMPWARKSEAVEEIVLTRRQKVPEESSTQPVRISYRHKATEASASQRGEAASKAPAEVKASSSARPKRSGLSAELDRYVEREYVVERISDADGKVNVTNWTPLPAKVSDTNVGSEWQAQPRNSIASESARSERRDWDAVAEKISQVASSSQLRKSTQDGSCSNRNERRSWDIMTESGQATTEPGSDWGAHAKYREAPSWKCEEEGYIRREIWLPPTGEYEVIEVIEATEMPHRTGRADRGTSYFQRRPPTPDEEAMPDRILEIESDVVSGTSKARQPSQQDRCSGPASARLSKHADVSDGGVASARPSKYEAVSDVRYRRNETYSQPVHGPPSLSERSVKQAQASRTSDRREYSDVAERPSKAEHATPDRPDIRRATSEPAEKPVEPIRPRAFDLRWAAAANAAAAVAEARTEQLPRAEPKQAEQADRDESDEGSDKTRWPEHSSSEPGSRNGRSNVGTERTTKTSEAPVSERSSCRTRPDRSPEREHIFTERIVEPARRQWKRDRSRDAPSQRYVETTEYFSASRGSKAGSGFNSTAGPHGDLEDLSRASIQPRAKPTSQSTAAQPASHASSNRHSIYREVKAGEGSEHSSSRVRFASKVDVSPTPPDSEASSTQFRMIGARPSTKAKTTRAGESGEDLIAEYEERRGRSRARDRARPAAVEEEGPDYYYERKEVERSRSRCDGAEHGSERKEGGRSRSREPKPIGWAFSESPSRELHGEIHAGDKEDGFGPYRPNMPRPDSTDLNSLEVGSGSGHGEHAWGKQSAHGRWQEDLPVLEGVGW</sequence>
<organism evidence="3 4">
    <name type="scientific">Friedmanniomyces endolithicus</name>
    <dbReference type="NCBI Taxonomy" id="329885"/>
    <lineage>
        <taxon>Eukaryota</taxon>
        <taxon>Fungi</taxon>
        <taxon>Dikarya</taxon>
        <taxon>Ascomycota</taxon>
        <taxon>Pezizomycotina</taxon>
        <taxon>Dothideomycetes</taxon>
        <taxon>Dothideomycetidae</taxon>
        <taxon>Mycosphaerellales</taxon>
        <taxon>Teratosphaeriaceae</taxon>
        <taxon>Friedmanniomyces</taxon>
    </lineage>
</organism>
<feature type="region of interest" description="Disordered" evidence="2">
    <location>
        <begin position="658"/>
        <end position="1211"/>
    </location>
</feature>
<evidence type="ECO:0000256" key="2">
    <source>
        <dbReference type="SAM" id="MobiDB-lite"/>
    </source>
</evidence>
<feature type="region of interest" description="Disordered" evidence="2">
    <location>
        <begin position="449"/>
        <end position="500"/>
    </location>
</feature>
<feature type="compositionally biased region" description="Polar residues" evidence="2">
    <location>
        <begin position="573"/>
        <end position="591"/>
    </location>
</feature>
<proteinExistence type="predicted"/>
<evidence type="ECO:0000313" key="3">
    <source>
        <dbReference type="EMBL" id="KAK0322748.1"/>
    </source>
</evidence>
<comment type="caution">
    <text evidence="3">The sequence shown here is derived from an EMBL/GenBank/DDBJ whole genome shotgun (WGS) entry which is preliminary data.</text>
</comment>
<reference evidence="3" key="1">
    <citation type="submission" date="2021-12" db="EMBL/GenBank/DDBJ databases">
        <title>Black yeast isolated from Biological Soil Crust.</title>
        <authorList>
            <person name="Kurbessoian T."/>
        </authorList>
    </citation>
    <scope>NUCLEOTIDE SEQUENCE</scope>
    <source>
        <strain evidence="3">CCFEE 5208</strain>
    </source>
</reference>
<feature type="compositionally biased region" description="Basic and acidic residues" evidence="2">
    <location>
        <begin position="1072"/>
        <end position="1086"/>
    </location>
</feature>
<feature type="compositionally biased region" description="Polar residues" evidence="2">
    <location>
        <begin position="986"/>
        <end position="1004"/>
    </location>
</feature>
<feature type="compositionally biased region" description="Basic and acidic residues" evidence="2">
    <location>
        <begin position="557"/>
        <end position="568"/>
    </location>
</feature>
<feature type="region of interest" description="Disordered" evidence="2">
    <location>
        <begin position="71"/>
        <end position="96"/>
    </location>
</feature>
<evidence type="ECO:0000256" key="1">
    <source>
        <dbReference type="SAM" id="Coils"/>
    </source>
</evidence>
<feature type="compositionally biased region" description="Low complexity" evidence="2">
    <location>
        <begin position="826"/>
        <end position="837"/>
    </location>
</feature>
<feature type="compositionally biased region" description="Polar residues" evidence="2">
    <location>
        <begin position="874"/>
        <end position="896"/>
    </location>
</feature>
<feature type="region of interest" description="Disordered" evidence="2">
    <location>
        <begin position="523"/>
        <end position="617"/>
    </location>
</feature>
<feature type="compositionally biased region" description="Polar residues" evidence="2">
    <location>
        <begin position="536"/>
        <end position="552"/>
    </location>
</feature>
<name>A0AAN6FS35_9PEZI</name>
<dbReference type="EMBL" id="JASUXU010000015">
    <property type="protein sequence ID" value="KAK0322748.1"/>
    <property type="molecule type" value="Genomic_DNA"/>
</dbReference>
<feature type="compositionally biased region" description="Basic and acidic residues" evidence="2">
    <location>
        <begin position="902"/>
        <end position="939"/>
    </location>
</feature>
<feature type="compositionally biased region" description="Basic and acidic residues" evidence="2">
    <location>
        <begin position="775"/>
        <end position="822"/>
    </location>
</feature>
<feature type="coiled-coil region" evidence="1">
    <location>
        <begin position="203"/>
        <end position="237"/>
    </location>
</feature>
<evidence type="ECO:0000313" key="4">
    <source>
        <dbReference type="Proteomes" id="UP001168146"/>
    </source>
</evidence>
<feature type="compositionally biased region" description="Polar residues" evidence="2">
    <location>
        <begin position="696"/>
        <end position="710"/>
    </location>
</feature>